<comment type="subcellular location">
    <subcellularLocation>
        <location evidence="1">Membrane</location>
        <topology evidence="1">Multi-pass membrane protein</topology>
    </subcellularLocation>
</comment>
<dbReference type="Pfam" id="PF12698">
    <property type="entry name" value="ABC2_membrane_3"/>
    <property type="match status" value="1"/>
</dbReference>
<protein>
    <submittedName>
        <fullName evidence="7">ABC transporter permease</fullName>
    </submittedName>
</protein>
<reference evidence="7" key="1">
    <citation type="submission" date="2024-06" db="EMBL/GenBank/DDBJ databases">
        <authorList>
            <person name="Fan A."/>
            <person name="Zhang F.Y."/>
            <person name="Zhang L."/>
        </authorList>
    </citation>
    <scope>NUCLEOTIDE SEQUENCE</scope>
    <source>
        <strain evidence="7">Y61</strain>
    </source>
</reference>
<evidence type="ECO:0000256" key="2">
    <source>
        <dbReference type="ARBA" id="ARBA00022692"/>
    </source>
</evidence>
<dbReference type="EMBL" id="CP159510">
    <property type="protein sequence ID" value="XCJ15646.1"/>
    <property type="molecule type" value="Genomic_DNA"/>
</dbReference>
<feature type="transmembrane region" description="Helical" evidence="5">
    <location>
        <begin position="20"/>
        <end position="38"/>
    </location>
</feature>
<keyword evidence="2 5" id="KW-0812">Transmembrane</keyword>
<feature type="transmembrane region" description="Helical" evidence="5">
    <location>
        <begin position="291"/>
        <end position="312"/>
    </location>
</feature>
<dbReference type="InterPro" id="IPR013525">
    <property type="entry name" value="ABC2_TM"/>
</dbReference>
<feature type="transmembrane region" description="Helical" evidence="5">
    <location>
        <begin position="178"/>
        <end position="198"/>
    </location>
</feature>
<feature type="transmembrane region" description="Helical" evidence="5">
    <location>
        <begin position="350"/>
        <end position="372"/>
    </location>
</feature>
<dbReference type="GO" id="GO:0016020">
    <property type="term" value="C:membrane"/>
    <property type="evidence" value="ECO:0007669"/>
    <property type="project" value="UniProtKB-SubCell"/>
</dbReference>
<accession>A0AAU8ICD5</accession>
<dbReference type="RefSeq" id="WP_353947461.1">
    <property type="nucleotide sequence ID" value="NZ_CP159510.1"/>
</dbReference>
<dbReference type="GO" id="GO:0140359">
    <property type="term" value="F:ABC-type transporter activity"/>
    <property type="evidence" value="ECO:0007669"/>
    <property type="project" value="InterPro"/>
</dbReference>
<evidence type="ECO:0000259" key="6">
    <source>
        <dbReference type="Pfam" id="PF12698"/>
    </source>
</evidence>
<evidence type="ECO:0000256" key="3">
    <source>
        <dbReference type="ARBA" id="ARBA00022989"/>
    </source>
</evidence>
<keyword evidence="3 5" id="KW-1133">Transmembrane helix</keyword>
<name>A0AAU8ICD5_9BACL</name>
<feature type="domain" description="ABC-2 type transporter transmembrane" evidence="6">
    <location>
        <begin position="19"/>
        <end position="367"/>
    </location>
</feature>
<evidence type="ECO:0000256" key="1">
    <source>
        <dbReference type="ARBA" id="ARBA00004141"/>
    </source>
</evidence>
<keyword evidence="4 5" id="KW-0472">Membrane</keyword>
<sequence length="380" mass="42483">MFRHVFIYRLKCLIRDRELVFWTFLFPIILGTFFYMAFMNIGNNEAFHPIDAALVPGGEESFDAPFQAVMKEVSTGKDRLFNLKQATGRAEADQWLRQGKIDGYYTSGRTIELTVKETGMNQSIMKSFADQYRSASAAVTRIASENPVAMKDGLLSDIGDQHHFVKETAGGSAEPDNLLNYFYSLIAMACLYGSFWGMKEVTDIQADISDRAARVNMAPVHKLKAFLAGSFAGLLILYAEILLLLAYLHYGLGIDFGHRTGYVLLTAFVGSILGQSFGAFIGAIVKTGEGLKIALLIVVTMVGSFLAGMMYLNMKYLIAEHVPLLAWINPVNLLTDAFYALYYYDSLHRFTLNLLVMCGFIILFCAGTYLMVRRRKYASL</sequence>
<evidence type="ECO:0000256" key="5">
    <source>
        <dbReference type="SAM" id="Phobius"/>
    </source>
</evidence>
<proteinExistence type="predicted"/>
<feature type="transmembrane region" description="Helical" evidence="5">
    <location>
        <begin position="262"/>
        <end position="285"/>
    </location>
</feature>
<organism evidence="7">
    <name type="scientific">Sporolactobacillus sp. Y61</name>
    <dbReference type="NCBI Taxonomy" id="3160863"/>
    <lineage>
        <taxon>Bacteria</taxon>
        <taxon>Bacillati</taxon>
        <taxon>Bacillota</taxon>
        <taxon>Bacilli</taxon>
        <taxon>Bacillales</taxon>
        <taxon>Sporolactobacillaceae</taxon>
        <taxon>Sporolactobacillus</taxon>
    </lineage>
</organism>
<evidence type="ECO:0000313" key="7">
    <source>
        <dbReference type="EMBL" id="XCJ15646.1"/>
    </source>
</evidence>
<feature type="transmembrane region" description="Helical" evidence="5">
    <location>
        <begin position="225"/>
        <end position="250"/>
    </location>
</feature>
<gene>
    <name evidence="7" type="ORF">ABNN70_07830</name>
</gene>
<evidence type="ECO:0000256" key="4">
    <source>
        <dbReference type="ARBA" id="ARBA00023136"/>
    </source>
</evidence>
<dbReference type="AlphaFoldDB" id="A0AAU8ICD5"/>